<dbReference type="KEGG" id="mmio:HLA92_02585"/>
<dbReference type="PROSITE" id="PS51257">
    <property type="entry name" value="PROKAR_LIPOPROTEIN"/>
    <property type="match status" value="1"/>
</dbReference>
<name>A0A6M4JBH0_9MOLU</name>
<evidence type="ECO:0000313" key="1">
    <source>
        <dbReference type="EMBL" id="QJR44304.1"/>
    </source>
</evidence>
<keyword evidence="2" id="KW-1185">Reference proteome</keyword>
<proteinExistence type="predicted"/>
<sequence length="208" mass="24409">MKNKIKWLFVSLSFITLGFVPIISISCSKVESVQEPKIEYKKLQNVFETDIKPLENVFLYKSVQWYKIQDFIQKFNQINSMSDNKFILNLWNDIQKFLSEFNLENQQEQHGILINKYALGQENVLASDVVNELINQTSWIEVQSIFKKYSIIYKEMNVDSMLKLNVSKNTHAHNNVGKLHLIIEITKDNNKFSILFDVFGFKLTDNSK</sequence>
<dbReference type="AlphaFoldDB" id="A0A6M4JBH0"/>
<protein>
    <recommendedName>
        <fullName evidence="3">Lipoprotein</fullName>
    </recommendedName>
</protein>
<dbReference type="RefSeq" id="WP_171113244.1">
    <property type="nucleotide sequence ID" value="NZ_CP053097.1"/>
</dbReference>
<gene>
    <name evidence="1" type="ORF">HLA92_02585</name>
</gene>
<organism evidence="1 2">
    <name type="scientific">Mycoplasma miroungirhinis</name>
    <dbReference type="NCBI Taxonomy" id="754516"/>
    <lineage>
        <taxon>Bacteria</taxon>
        <taxon>Bacillati</taxon>
        <taxon>Mycoplasmatota</taxon>
        <taxon>Mollicutes</taxon>
        <taxon>Mycoplasmataceae</taxon>
        <taxon>Mycoplasma</taxon>
    </lineage>
</organism>
<dbReference type="Proteomes" id="UP000502118">
    <property type="component" value="Chromosome"/>
</dbReference>
<dbReference type="EMBL" id="CP053097">
    <property type="protein sequence ID" value="QJR44304.1"/>
    <property type="molecule type" value="Genomic_DNA"/>
</dbReference>
<evidence type="ECO:0000313" key="2">
    <source>
        <dbReference type="Proteomes" id="UP000502118"/>
    </source>
</evidence>
<reference evidence="1 2" key="1">
    <citation type="submission" date="2020-05" db="EMBL/GenBank/DDBJ databases">
        <title>Novel Mycoplasma species detected in Mirounga angustirostris (northern elephant seal) from the USA.</title>
        <authorList>
            <person name="Volokhov D.V."/>
        </authorList>
    </citation>
    <scope>NUCLEOTIDE SEQUENCE [LARGE SCALE GENOMIC DNA]</scope>
    <source>
        <strain evidence="1 2">Mirounga ES2806-NAS</strain>
    </source>
</reference>
<evidence type="ECO:0008006" key="3">
    <source>
        <dbReference type="Google" id="ProtNLM"/>
    </source>
</evidence>
<accession>A0A6M4JBH0</accession>